<sequence>MTLGATIQPLSSREAVIDALYRCINGLDPADEQLFRSAFTTDAKLTVREKTTEGLEAIVADTYKNIGKLDTTHHISNIRVNIDGPRAQMTATALAQYYRTGTGMQDVSRLLAGSFWDVDLVQQKDGTEWKIKDWNLRLQDNMVLLTNRDYTVGWISALPVELAAAKAMMDELHLPLPQAAQDTNNYTFGRIGVHNVVLVCLPSMGTNSAAHTAANLLRSFPNVRFGLMIGVGGGVPGPPNADSMKDIRLGDIVVGVPEDQHGQGGVIQYDFGKSMQEGDSLDFVRKGHLNKPPAVLLGAVRSIQADAMMGSTLFHRHYDEMLEKHPTMIMEYHRPGTDRLYTSKYVHKRDTPDCAQCSGKELVDRKPRDISIVHCGLIGSANQVLKNAVQRDDLYAKEKIICFEMEAAGLMDEFSCIVIRGICDYCDSHKSKQWQPYSSAIAAAFGKELLSKIPSNAVEKLPQLVDLVAMVLNVADHYQKDPISTEKHTKCLDTLKCIHPRFDKLRLEDTKGGLLKDVYRWILDTEEYKTWLSNQGLLWIKGDPGKGKTMLTCGIINELGENTAYFFCQATIDTNNTATHVLRGLLFAILEKNPSLSEGVRDKLERASSLPERNAFYILQEVMEDLLTIHETTIMIDALDECLIGLDRLLRFILKVSAFYNSKWLVTSRNIADIYEALGETSQISLEFNDLSVTEAVNTFIDYKVQILSRVKKYDKTLQAFVLQHLKDNAKGTFLWISLVCINLSKVRPRHTREALLEYPSGLESFYERMLDYVKASIDAHKLKEILAIICVVLPPISLEELSTLIYPAEDRQNISWIEDMVNDCGSFLTIQDSVVQFVHQSAKDFLTLKQRRYTFPDSEMSTHQHVFAKSLECLQTLHRNMYGLREPGMGIDKIVVPRPDPLAGMKYAAVYWIDHLLYSLNPAFGTSLSLADAVLISNFFRKKYLYWLEALSLLESIYPVALSMSKLAAHLKPPTNLDASLKEIYRIASHILEDALHFVRFFQYALNRFPLQVYISGLLFSPKQSLIRLYFQHEAPKWVTLKKGLQEIWPASLTLDVATVSRLRWSSDGRYLATHGYDHNLRIWEANSGQLLSVLPIHACDFVYHKDTSAIMVLCGLFDFLEVWSVTTGQLLNEIYLDSPRFQVSTKSDSTGPISKNHPRRRSADHLREHRGSHTPIAFSKDVSLVARSRYGGNILEVNKTKSGHFVQSFVCPSPLEALAFCSNNLQIAWADRKSIHICNVDSGNLMWITEFEETIHMAFSPCSELIAISNQELEIWEWQKSQRLNRLHAVPSCSYKMQYRAMAFHPTSSKIFVSHSTALQEWDGREQILYATFGHFQDTVVSIAPSEDGKSIAATDLTTVKIWKLDKYVELQAKKDKIDNDLELINLTAHGETYFALMNGESSELLKWDAAVGSEQSTVLHSDILYMTWEPSLDKSRAALFDWDGGNIEVWDLVEGVVTMALRSSDPIAGMSWGPDEFQITVWDRNSPCMSSLDSRGGEIVEQWPAPDVAFDKELGYSCLRWSPIKTHLALSSNFGLGLWNIKTRTWITLTTTTDDVPLHRDSMQFSTTGTLFAHLGWRTKMLQVFNVDTQDLILNIPDQGFSPILSMDQYWLETDKAFYSLTTEGGLSESNTFVSRPATHLNIDRDPGREELWLRSGLDNIIWLPPEYRPVVKGCFIQSSKVAMLIGQGQLVILDIHWDRSKDFDSQVSELRSML</sequence>
<dbReference type="SMART" id="SM00320">
    <property type="entry name" value="WD40"/>
    <property type="match status" value="2"/>
</dbReference>
<gene>
    <name evidence="5" type="ORF">GOMPHAMPRED_002499</name>
</gene>
<proteinExistence type="predicted"/>
<dbReference type="InterPro" id="IPR056884">
    <property type="entry name" value="NPHP3-like_N"/>
</dbReference>
<dbReference type="SUPFAM" id="SSF82171">
    <property type="entry name" value="DPP6 N-terminal domain-like"/>
    <property type="match status" value="1"/>
</dbReference>
<evidence type="ECO:0000259" key="4">
    <source>
        <dbReference type="PROSITE" id="PS50837"/>
    </source>
</evidence>
<dbReference type="InterPro" id="IPR001680">
    <property type="entry name" value="WD40_rpt"/>
</dbReference>
<evidence type="ECO:0000313" key="6">
    <source>
        <dbReference type="Proteomes" id="UP000664169"/>
    </source>
</evidence>
<dbReference type="SUPFAM" id="SSF50978">
    <property type="entry name" value="WD40 repeat-like"/>
    <property type="match status" value="1"/>
</dbReference>
<comment type="caution">
    <text evidence="5">The sequence shown here is derived from an EMBL/GenBank/DDBJ whole genome shotgun (WGS) entry which is preliminary data.</text>
</comment>
<dbReference type="InterPro" id="IPR007111">
    <property type="entry name" value="NACHT_NTPase"/>
</dbReference>
<dbReference type="InterPro" id="IPR015943">
    <property type="entry name" value="WD40/YVTN_repeat-like_dom_sf"/>
</dbReference>
<dbReference type="SUPFAM" id="SSF53167">
    <property type="entry name" value="Purine and uridine phosphorylases"/>
    <property type="match status" value="1"/>
</dbReference>
<dbReference type="InterPro" id="IPR024977">
    <property type="entry name" value="Apc4-like_WD40_dom"/>
</dbReference>
<dbReference type="SUPFAM" id="SSF52540">
    <property type="entry name" value="P-loop containing nucleoside triphosphate hydrolases"/>
    <property type="match status" value="1"/>
</dbReference>
<feature type="domain" description="NACHT" evidence="4">
    <location>
        <begin position="536"/>
        <end position="669"/>
    </location>
</feature>
<name>A0A8H3FCP8_9LECA</name>
<dbReference type="Proteomes" id="UP000664169">
    <property type="component" value="Unassembled WGS sequence"/>
</dbReference>
<dbReference type="InterPro" id="IPR053137">
    <property type="entry name" value="NLR-like"/>
</dbReference>
<dbReference type="GO" id="GO:0003824">
    <property type="term" value="F:catalytic activity"/>
    <property type="evidence" value="ECO:0007669"/>
    <property type="project" value="InterPro"/>
</dbReference>
<evidence type="ECO:0000313" key="5">
    <source>
        <dbReference type="EMBL" id="CAF9922114.1"/>
    </source>
</evidence>
<dbReference type="InterPro" id="IPR027417">
    <property type="entry name" value="P-loop_NTPase"/>
</dbReference>
<feature type="repeat" description="WD" evidence="2">
    <location>
        <begin position="1054"/>
        <end position="1095"/>
    </location>
</feature>
<dbReference type="Pfam" id="PF24883">
    <property type="entry name" value="NPHP3_N"/>
    <property type="match status" value="1"/>
</dbReference>
<evidence type="ECO:0000256" key="3">
    <source>
        <dbReference type="SAM" id="MobiDB-lite"/>
    </source>
</evidence>
<dbReference type="PANTHER" id="PTHR46082:SF11">
    <property type="entry name" value="AAA+ ATPASE DOMAIN-CONTAINING PROTEIN-RELATED"/>
    <property type="match status" value="1"/>
</dbReference>
<dbReference type="SUPFAM" id="SSF54427">
    <property type="entry name" value="NTF2-like"/>
    <property type="match status" value="1"/>
</dbReference>
<dbReference type="PROSITE" id="PS50837">
    <property type="entry name" value="NACHT"/>
    <property type="match status" value="1"/>
</dbReference>
<reference evidence="5" key="1">
    <citation type="submission" date="2021-03" db="EMBL/GenBank/DDBJ databases">
        <authorList>
            <person name="Tagirdzhanova G."/>
        </authorList>
    </citation>
    <scope>NUCLEOTIDE SEQUENCE</scope>
</reference>
<dbReference type="Gene3D" id="3.40.50.1580">
    <property type="entry name" value="Nucleoside phosphorylase domain"/>
    <property type="match status" value="1"/>
</dbReference>
<dbReference type="GO" id="GO:0009116">
    <property type="term" value="P:nucleoside metabolic process"/>
    <property type="evidence" value="ECO:0007669"/>
    <property type="project" value="InterPro"/>
</dbReference>
<dbReference type="OrthoDB" id="538223at2759"/>
<keyword evidence="1" id="KW-0677">Repeat</keyword>
<dbReference type="InterPro" id="IPR032710">
    <property type="entry name" value="NTF2-like_dom_sf"/>
</dbReference>
<dbReference type="Gene3D" id="2.130.10.10">
    <property type="entry name" value="YVTN repeat-like/Quinoprotein amine dehydrogenase"/>
    <property type="match status" value="3"/>
</dbReference>
<dbReference type="Pfam" id="PF13577">
    <property type="entry name" value="SnoaL_4"/>
    <property type="match status" value="1"/>
</dbReference>
<dbReference type="InterPro" id="IPR037401">
    <property type="entry name" value="SnoaL-like"/>
</dbReference>
<dbReference type="InterPro" id="IPR035994">
    <property type="entry name" value="Nucleoside_phosphorylase_sf"/>
</dbReference>
<keyword evidence="6" id="KW-1185">Reference proteome</keyword>
<dbReference type="InterPro" id="IPR036322">
    <property type="entry name" value="WD40_repeat_dom_sf"/>
</dbReference>
<protein>
    <recommendedName>
        <fullName evidence="4">NACHT domain-containing protein</fullName>
    </recommendedName>
</protein>
<dbReference type="Pfam" id="PF12894">
    <property type="entry name" value="ANAPC4_WD40"/>
    <property type="match status" value="1"/>
</dbReference>
<evidence type="ECO:0000256" key="2">
    <source>
        <dbReference type="PROSITE-ProRule" id="PRU00221"/>
    </source>
</evidence>
<feature type="region of interest" description="Disordered" evidence="3">
    <location>
        <begin position="1148"/>
        <end position="1171"/>
    </location>
</feature>
<dbReference type="PROSITE" id="PS50294">
    <property type="entry name" value="WD_REPEATS_REGION"/>
    <property type="match status" value="1"/>
</dbReference>
<dbReference type="Gene3D" id="3.10.450.50">
    <property type="match status" value="1"/>
</dbReference>
<dbReference type="Gene3D" id="3.40.50.300">
    <property type="entry name" value="P-loop containing nucleotide triphosphate hydrolases"/>
    <property type="match status" value="1"/>
</dbReference>
<dbReference type="PROSITE" id="PS50082">
    <property type="entry name" value="WD_REPEATS_2"/>
    <property type="match status" value="1"/>
</dbReference>
<keyword evidence="2" id="KW-0853">WD repeat</keyword>
<dbReference type="PANTHER" id="PTHR46082">
    <property type="entry name" value="ATP/GTP-BINDING PROTEIN-RELATED"/>
    <property type="match status" value="1"/>
</dbReference>
<evidence type="ECO:0000256" key="1">
    <source>
        <dbReference type="ARBA" id="ARBA00022737"/>
    </source>
</evidence>
<organism evidence="5 6">
    <name type="scientific">Gomphillus americanus</name>
    <dbReference type="NCBI Taxonomy" id="1940652"/>
    <lineage>
        <taxon>Eukaryota</taxon>
        <taxon>Fungi</taxon>
        <taxon>Dikarya</taxon>
        <taxon>Ascomycota</taxon>
        <taxon>Pezizomycotina</taxon>
        <taxon>Lecanoromycetes</taxon>
        <taxon>OSLEUM clade</taxon>
        <taxon>Ostropomycetidae</taxon>
        <taxon>Ostropales</taxon>
        <taxon>Graphidaceae</taxon>
        <taxon>Gomphilloideae</taxon>
        <taxon>Gomphillus</taxon>
    </lineage>
</organism>
<dbReference type="EMBL" id="CAJPDQ010000017">
    <property type="protein sequence ID" value="CAF9922114.1"/>
    <property type="molecule type" value="Genomic_DNA"/>
</dbReference>
<accession>A0A8H3FCP8</accession>